<evidence type="ECO:0000256" key="2">
    <source>
        <dbReference type="ARBA" id="ARBA00022490"/>
    </source>
</evidence>
<dbReference type="InterPro" id="IPR010796">
    <property type="entry name" value="C2_B9-type_dom"/>
</dbReference>
<evidence type="ECO:0000256" key="3">
    <source>
        <dbReference type="ARBA" id="ARBA00022794"/>
    </source>
</evidence>
<protein>
    <recommendedName>
        <fullName evidence="7">B9 domain-containing protein 1</fullName>
    </recommendedName>
</protein>
<dbReference type="GO" id="GO:0036038">
    <property type="term" value="C:MKS complex"/>
    <property type="evidence" value="ECO:0007669"/>
    <property type="project" value="TreeGrafter"/>
</dbReference>
<organism evidence="8 9">
    <name type="scientific">Mytilus coruscus</name>
    <name type="common">Sea mussel</name>
    <dbReference type="NCBI Taxonomy" id="42192"/>
    <lineage>
        <taxon>Eukaryota</taxon>
        <taxon>Metazoa</taxon>
        <taxon>Spiralia</taxon>
        <taxon>Lophotrochozoa</taxon>
        <taxon>Mollusca</taxon>
        <taxon>Bivalvia</taxon>
        <taxon>Autobranchia</taxon>
        <taxon>Pteriomorphia</taxon>
        <taxon>Mytilida</taxon>
        <taxon>Mytiloidea</taxon>
        <taxon>Mytilidae</taxon>
        <taxon>Mytilinae</taxon>
        <taxon>Mytilus</taxon>
    </lineage>
</organism>
<dbReference type="EMBL" id="CACVKT020001475">
    <property type="protein sequence ID" value="CAC5368411.1"/>
    <property type="molecule type" value="Genomic_DNA"/>
</dbReference>
<evidence type="ECO:0000256" key="1">
    <source>
        <dbReference type="ARBA" id="ARBA00004120"/>
    </source>
</evidence>
<gene>
    <name evidence="8" type="ORF">MCOR_7965</name>
</gene>
<dbReference type="AlphaFoldDB" id="A0A6J8AI09"/>
<evidence type="ECO:0000256" key="6">
    <source>
        <dbReference type="ARBA" id="ARBA00038411"/>
    </source>
</evidence>
<keyword evidence="5" id="KW-0966">Cell projection</keyword>
<dbReference type="Proteomes" id="UP000507470">
    <property type="component" value="Unassembled WGS sequence"/>
</dbReference>
<dbReference type="GO" id="GO:0060271">
    <property type="term" value="P:cilium assembly"/>
    <property type="evidence" value="ECO:0007669"/>
    <property type="project" value="TreeGrafter"/>
</dbReference>
<dbReference type="OrthoDB" id="431939at2759"/>
<evidence type="ECO:0000313" key="8">
    <source>
        <dbReference type="EMBL" id="CAC5368411.1"/>
    </source>
</evidence>
<keyword evidence="9" id="KW-1185">Reference proteome</keyword>
<name>A0A6J8AI09_MYTCO</name>
<proteinExistence type="inferred from homology"/>
<dbReference type="PANTHER" id="PTHR12968">
    <property type="entry name" value="B9 DOMAIN-CONTAINING"/>
    <property type="match status" value="1"/>
</dbReference>
<accession>A0A6J8AI09</accession>
<dbReference type="PANTHER" id="PTHR12968:SF1">
    <property type="entry name" value="B9 DOMAIN-CONTAINING PROTEIN 1"/>
    <property type="match status" value="1"/>
</dbReference>
<keyword evidence="3" id="KW-0970">Cilium biogenesis/degradation</keyword>
<reference evidence="8 9" key="1">
    <citation type="submission" date="2020-06" db="EMBL/GenBank/DDBJ databases">
        <authorList>
            <person name="Li R."/>
            <person name="Bekaert M."/>
        </authorList>
    </citation>
    <scope>NUCLEOTIDE SEQUENCE [LARGE SCALE GENOMIC DNA]</scope>
    <source>
        <strain evidence="9">wild</strain>
    </source>
</reference>
<dbReference type="PROSITE" id="PS51381">
    <property type="entry name" value="C2_B9"/>
    <property type="match status" value="1"/>
</dbReference>
<keyword evidence="4" id="KW-0206">Cytoskeleton</keyword>
<evidence type="ECO:0000256" key="4">
    <source>
        <dbReference type="ARBA" id="ARBA00023212"/>
    </source>
</evidence>
<sequence>MTANSVFLVMVGGQIESGEFPGFDDIYCKYCLHYGPDWLITSGLEDGITQMTKKSRDERQQFVWNFPLDVTFKSTNPHGWPQLIVHAYGIDFFGNDVVRGYGVCHVPITPGNHKLRLPMFVPESTSMLQKFRAWTFGTRPEYVDVKVLGQGEGREGMIFIILLISSL</sequence>
<dbReference type="Pfam" id="PF07162">
    <property type="entry name" value="B9-C2"/>
    <property type="match status" value="1"/>
</dbReference>
<evidence type="ECO:0000256" key="5">
    <source>
        <dbReference type="ARBA" id="ARBA00023273"/>
    </source>
</evidence>
<evidence type="ECO:0000313" key="9">
    <source>
        <dbReference type="Proteomes" id="UP000507470"/>
    </source>
</evidence>
<keyword evidence="2" id="KW-0963">Cytoplasm</keyword>
<comment type="similarity">
    <text evidence="6">Belongs to the B9D family.</text>
</comment>
<evidence type="ECO:0000256" key="7">
    <source>
        <dbReference type="ARBA" id="ARBA00039274"/>
    </source>
</evidence>
<comment type="subcellular location">
    <subcellularLocation>
        <location evidence="1">Cytoplasm</location>
        <location evidence="1">Cytoskeleton</location>
        <location evidence="1">Cilium basal body</location>
    </subcellularLocation>
</comment>